<evidence type="ECO:0000256" key="2">
    <source>
        <dbReference type="ARBA" id="ARBA00022448"/>
    </source>
</evidence>
<keyword evidence="4" id="KW-0812">Transmembrane</keyword>
<evidence type="ECO:0000256" key="3">
    <source>
        <dbReference type="ARBA" id="ARBA00022475"/>
    </source>
</evidence>
<name>E1ZAV6_CHLVA</name>
<proteinExistence type="predicted"/>
<dbReference type="Pfam" id="PF25539">
    <property type="entry name" value="Bestrophin_2"/>
    <property type="match status" value="1"/>
</dbReference>
<dbReference type="GO" id="GO:0005886">
    <property type="term" value="C:plasma membrane"/>
    <property type="evidence" value="ECO:0007669"/>
    <property type="project" value="UniProtKB-SubCell"/>
</dbReference>
<keyword evidence="7" id="KW-0472">Membrane</keyword>
<dbReference type="PANTHER" id="PTHR33281">
    <property type="entry name" value="UPF0187 PROTEIN YNEE"/>
    <property type="match status" value="1"/>
</dbReference>
<sequence>MNGISPLKWGRRRRLVQLRGMQAMRCSFGSSFVTPSGRSLRLRVPKAAIARPARRATGDSRRVTAGLVAGDRDEQKEERLRRFRTNYSFANWAAHRSTRRYLRHFLGIFSSRIVSGLRWPLGLVALEATLVCTYEAFLTQGLLPAGFRSIQVKAPMLFSLSSFALSLLLVFRTNQAYARFDEARRLWSILGNRCKDAQRQAVSYLGPQQRGLLAVLGRWLQAFPWVLKNHVREAKRWEALEGILEPEELQLVMRAHNPPLAALQVLTELFDRAPISAKQRLR</sequence>
<organism evidence="9">
    <name type="scientific">Chlorella variabilis</name>
    <name type="common">Green alga</name>
    <dbReference type="NCBI Taxonomy" id="554065"/>
    <lineage>
        <taxon>Eukaryota</taxon>
        <taxon>Viridiplantae</taxon>
        <taxon>Chlorophyta</taxon>
        <taxon>core chlorophytes</taxon>
        <taxon>Trebouxiophyceae</taxon>
        <taxon>Chlorellales</taxon>
        <taxon>Chlorellaceae</taxon>
        <taxon>Chlorella clade</taxon>
        <taxon>Chlorella</taxon>
    </lineage>
</organism>
<dbReference type="AlphaFoldDB" id="E1ZAV6"/>
<reference evidence="8 9" key="1">
    <citation type="journal article" date="2010" name="Plant Cell">
        <title>The Chlorella variabilis NC64A genome reveals adaptation to photosymbiosis, coevolution with viruses, and cryptic sex.</title>
        <authorList>
            <person name="Blanc G."/>
            <person name="Duncan G."/>
            <person name="Agarkova I."/>
            <person name="Borodovsky M."/>
            <person name="Gurnon J."/>
            <person name="Kuo A."/>
            <person name="Lindquist E."/>
            <person name="Lucas S."/>
            <person name="Pangilinan J."/>
            <person name="Polle J."/>
            <person name="Salamov A."/>
            <person name="Terry A."/>
            <person name="Yamada T."/>
            <person name="Dunigan D.D."/>
            <person name="Grigoriev I.V."/>
            <person name="Claverie J.M."/>
            <person name="Van Etten J.L."/>
        </authorList>
    </citation>
    <scope>NUCLEOTIDE SEQUENCE [LARGE SCALE GENOMIC DNA]</scope>
    <source>
        <strain evidence="8 9">NC64A</strain>
    </source>
</reference>
<keyword evidence="3" id="KW-1003">Cell membrane</keyword>
<dbReference type="InterPro" id="IPR044669">
    <property type="entry name" value="YneE/VCCN1/2-like"/>
</dbReference>
<dbReference type="GO" id="GO:0005254">
    <property type="term" value="F:chloride channel activity"/>
    <property type="evidence" value="ECO:0007669"/>
    <property type="project" value="InterPro"/>
</dbReference>
<keyword evidence="2" id="KW-0813">Transport</keyword>
<dbReference type="GeneID" id="17356495"/>
<comment type="subcellular location">
    <subcellularLocation>
        <location evidence="1">Cell membrane</location>
        <topology evidence="1">Multi-pass membrane protein</topology>
    </subcellularLocation>
</comment>
<feature type="non-terminal residue" evidence="8">
    <location>
        <position position="282"/>
    </location>
</feature>
<evidence type="ECO:0000256" key="4">
    <source>
        <dbReference type="ARBA" id="ARBA00022692"/>
    </source>
</evidence>
<dbReference type="RefSeq" id="XP_005849435.1">
    <property type="nucleotide sequence ID" value="XM_005849373.1"/>
</dbReference>
<dbReference type="EMBL" id="GL433840">
    <property type="protein sequence ID" value="EFN57333.1"/>
    <property type="molecule type" value="Genomic_DNA"/>
</dbReference>
<gene>
    <name evidence="8" type="ORF">CHLNCDRAFT_57457</name>
</gene>
<evidence type="ECO:0000313" key="8">
    <source>
        <dbReference type="EMBL" id="EFN57333.1"/>
    </source>
</evidence>
<dbReference type="OrthoDB" id="1368at2759"/>
<accession>E1ZAV6</accession>
<evidence type="ECO:0000256" key="6">
    <source>
        <dbReference type="ARBA" id="ARBA00023065"/>
    </source>
</evidence>
<protein>
    <submittedName>
        <fullName evidence="8">Uncharacterized protein</fullName>
    </submittedName>
</protein>
<dbReference type="InParanoid" id="E1ZAV6"/>
<dbReference type="PANTHER" id="PTHR33281:SF19">
    <property type="entry name" value="VOLTAGE-DEPENDENT ANION CHANNEL-FORMING PROTEIN YNEE"/>
    <property type="match status" value="1"/>
</dbReference>
<evidence type="ECO:0000256" key="1">
    <source>
        <dbReference type="ARBA" id="ARBA00004651"/>
    </source>
</evidence>
<evidence type="ECO:0000313" key="9">
    <source>
        <dbReference type="Proteomes" id="UP000008141"/>
    </source>
</evidence>
<keyword evidence="6" id="KW-0406">Ion transport</keyword>
<dbReference type="Proteomes" id="UP000008141">
    <property type="component" value="Unassembled WGS sequence"/>
</dbReference>
<dbReference type="OMA" id="FANWAAH"/>
<keyword evidence="9" id="KW-1185">Reference proteome</keyword>
<dbReference type="KEGG" id="cvr:CHLNCDRAFT_57457"/>
<evidence type="ECO:0000256" key="7">
    <source>
        <dbReference type="ARBA" id="ARBA00023136"/>
    </source>
</evidence>
<keyword evidence="5" id="KW-1133">Transmembrane helix</keyword>
<evidence type="ECO:0000256" key="5">
    <source>
        <dbReference type="ARBA" id="ARBA00022989"/>
    </source>
</evidence>